<name>A0A921IMR9_9ACTN</name>
<comment type="caution">
    <text evidence="3">The sequence shown here is derived from an EMBL/GenBank/DDBJ whole genome shotgun (WGS) entry which is preliminary data.</text>
</comment>
<dbReference type="AlphaFoldDB" id="A0A921IMR9"/>
<feature type="chain" id="PRO_5037318289" evidence="1">
    <location>
        <begin position="28"/>
        <end position="387"/>
    </location>
</feature>
<sequence>MRCSRWKVSACLLASLMAGLVPSGALAAPDSEVVDTPEQVAYTGWVDEDGEPCEPAEAVGWLDEDVPARSKFFYDPDTVAWYWAEADTTIARDREAFVPVDNDVAGEAWEQATDEWRIEHGKWVHLGEDGAVDYGFLLITDEDGSQKWVFCDYVTGEMAHGERYIDDSHGDEAGWMYFDPITGAVDYGWAWLPDSNKWVYYHEITGRMCYGSLMIEGKPYYLDTTTGERLASEEVAARLISVAASQNGITDGGRYQDRVVAGGGTANHMGPCAAFVYWCFQEADMKYQFMNGAASSFPHEIADWYRNEGRLESTPKPGDIWLTDQPAFRPWAGASEGTHAGIVASVAPDGKTLYVWEHIYGRVQLLYEDLYIPEGSITGFARPYYND</sequence>
<evidence type="ECO:0000259" key="2">
    <source>
        <dbReference type="Pfam" id="PF05257"/>
    </source>
</evidence>
<dbReference type="Proteomes" id="UP000746751">
    <property type="component" value="Unassembled WGS sequence"/>
</dbReference>
<evidence type="ECO:0000313" key="3">
    <source>
        <dbReference type="EMBL" id="HJG29837.1"/>
    </source>
</evidence>
<feature type="domain" description="Peptidase C51" evidence="2">
    <location>
        <begin position="268"/>
        <end position="357"/>
    </location>
</feature>
<keyword evidence="1" id="KW-0732">Signal</keyword>
<reference evidence="3" key="2">
    <citation type="submission" date="2021-09" db="EMBL/GenBank/DDBJ databases">
        <authorList>
            <person name="Gilroy R."/>
        </authorList>
    </citation>
    <scope>NUCLEOTIDE SEQUENCE</scope>
    <source>
        <strain evidence="3">ChiGjej2B2-7701</strain>
    </source>
</reference>
<dbReference type="InterPro" id="IPR007921">
    <property type="entry name" value="CHAP_dom"/>
</dbReference>
<evidence type="ECO:0000256" key="1">
    <source>
        <dbReference type="SAM" id="SignalP"/>
    </source>
</evidence>
<proteinExistence type="predicted"/>
<reference evidence="3" key="1">
    <citation type="journal article" date="2021" name="PeerJ">
        <title>Extensive microbial diversity within the chicken gut microbiome revealed by metagenomics and culture.</title>
        <authorList>
            <person name="Gilroy R."/>
            <person name="Ravi A."/>
            <person name="Getino M."/>
            <person name="Pursley I."/>
            <person name="Horton D.L."/>
            <person name="Alikhan N.F."/>
            <person name="Baker D."/>
            <person name="Gharbi K."/>
            <person name="Hall N."/>
            <person name="Watson M."/>
            <person name="Adriaenssens E.M."/>
            <person name="Foster-Nyarko E."/>
            <person name="Jarju S."/>
            <person name="Secka A."/>
            <person name="Antonio M."/>
            <person name="Oren A."/>
            <person name="Chaudhuri R.R."/>
            <person name="La Ragione R."/>
            <person name="Hildebrand F."/>
            <person name="Pallen M.J."/>
        </authorList>
    </citation>
    <scope>NUCLEOTIDE SEQUENCE</scope>
    <source>
        <strain evidence="3">ChiGjej2B2-7701</strain>
    </source>
</reference>
<dbReference type="Gene3D" id="2.10.270.10">
    <property type="entry name" value="Cholin Binding"/>
    <property type="match status" value="1"/>
</dbReference>
<dbReference type="Pfam" id="PF05257">
    <property type="entry name" value="CHAP"/>
    <property type="match status" value="1"/>
</dbReference>
<accession>A0A921IMR9</accession>
<feature type="signal peptide" evidence="1">
    <location>
        <begin position="1"/>
        <end position="27"/>
    </location>
</feature>
<protein>
    <submittedName>
        <fullName evidence="3">CHAP domain-containing protein</fullName>
    </submittedName>
</protein>
<dbReference type="SUPFAM" id="SSF69360">
    <property type="entry name" value="Cell wall binding repeat"/>
    <property type="match status" value="1"/>
</dbReference>
<evidence type="ECO:0000313" key="4">
    <source>
        <dbReference type="Proteomes" id="UP000746751"/>
    </source>
</evidence>
<gene>
    <name evidence="3" type="ORF">K8U80_00375</name>
</gene>
<organism evidence="3 4">
    <name type="scientific">Collinsella ihumii</name>
    <dbReference type="NCBI Taxonomy" id="1720204"/>
    <lineage>
        <taxon>Bacteria</taxon>
        <taxon>Bacillati</taxon>
        <taxon>Actinomycetota</taxon>
        <taxon>Coriobacteriia</taxon>
        <taxon>Coriobacteriales</taxon>
        <taxon>Coriobacteriaceae</taxon>
        <taxon>Collinsella</taxon>
    </lineage>
</organism>
<dbReference type="EMBL" id="DYVF01000003">
    <property type="protein sequence ID" value="HJG29837.1"/>
    <property type="molecule type" value="Genomic_DNA"/>
</dbReference>